<keyword evidence="3" id="KW-1185">Reference proteome</keyword>
<proteinExistence type="predicted"/>
<evidence type="ECO:0000313" key="3">
    <source>
        <dbReference type="Proteomes" id="UP001597347"/>
    </source>
</evidence>
<dbReference type="RefSeq" id="WP_377933634.1">
    <property type="nucleotide sequence ID" value="NZ_JBHUEA010000009.1"/>
</dbReference>
<sequence>MPGSDPTPSSGEPFESLGRARAAEDEPRSWGDVDGPRDEALRRDRPPHWG</sequence>
<evidence type="ECO:0000313" key="2">
    <source>
        <dbReference type="EMBL" id="MFD1721420.1"/>
    </source>
</evidence>
<comment type="caution">
    <text evidence="2">The sequence shown here is derived from an EMBL/GenBank/DDBJ whole genome shotgun (WGS) entry which is preliminary data.</text>
</comment>
<accession>A0ABW4LF88</accession>
<gene>
    <name evidence="2" type="ORF">ACFSBI_07650</name>
</gene>
<feature type="region of interest" description="Disordered" evidence="1">
    <location>
        <begin position="1"/>
        <end position="50"/>
    </location>
</feature>
<feature type="compositionally biased region" description="Basic and acidic residues" evidence="1">
    <location>
        <begin position="21"/>
        <end position="50"/>
    </location>
</feature>
<evidence type="ECO:0000256" key="1">
    <source>
        <dbReference type="SAM" id="MobiDB-lite"/>
    </source>
</evidence>
<organism evidence="2 3">
    <name type="scientific">Amnibacterium endophyticum</name>
    <dbReference type="NCBI Taxonomy" id="2109337"/>
    <lineage>
        <taxon>Bacteria</taxon>
        <taxon>Bacillati</taxon>
        <taxon>Actinomycetota</taxon>
        <taxon>Actinomycetes</taxon>
        <taxon>Micrococcales</taxon>
        <taxon>Microbacteriaceae</taxon>
        <taxon>Amnibacterium</taxon>
    </lineage>
</organism>
<dbReference type="Proteomes" id="UP001597347">
    <property type="component" value="Unassembled WGS sequence"/>
</dbReference>
<name>A0ABW4LF88_9MICO</name>
<protein>
    <submittedName>
        <fullName evidence="2">Uncharacterized protein</fullName>
    </submittedName>
</protein>
<dbReference type="EMBL" id="JBHUEA010000009">
    <property type="protein sequence ID" value="MFD1721420.1"/>
    <property type="molecule type" value="Genomic_DNA"/>
</dbReference>
<feature type="compositionally biased region" description="Polar residues" evidence="1">
    <location>
        <begin position="1"/>
        <end position="10"/>
    </location>
</feature>
<reference evidence="3" key="1">
    <citation type="journal article" date="2019" name="Int. J. Syst. Evol. Microbiol.">
        <title>The Global Catalogue of Microorganisms (GCM) 10K type strain sequencing project: providing services to taxonomists for standard genome sequencing and annotation.</title>
        <authorList>
            <consortium name="The Broad Institute Genomics Platform"/>
            <consortium name="The Broad Institute Genome Sequencing Center for Infectious Disease"/>
            <person name="Wu L."/>
            <person name="Ma J."/>
        </authorList>
    </citation>
    <scope>NUCLEOTIDE SEQUENCE [LARGE SCALE GENOMIC DNA]</scope>
    <source>
        <strain evidence="3">CGMCC 1.12471</strain>
    </source>
</reference>